<dbReference type="PANTHER" id="PTHR35609:SF1">
    <property type="entry name" value="MACRO DOMAIN-CONTAINING PROTEIN"/>
    <property type="match status" value="1"/>
</dbReference>
<evidence type="ECO:0000313" key="1">
    <source>
        <dbReference type="EMBL" id="CEM44315.1"/>
    </source>
</evidence>
<protein>
    <submittedName>
        <fullName evidence="1">Uncharacterized protein</fullName>
    </submittedName>
</protein>
<organism evidence="1">
    <name type="scientific">Chromera velia CCMP2878</name>
    <dbReference type="NCBI Taxonomy" id="1169474"/>
    <lineage>
        <taxon>Eukaryota</taxon>
        <taxon>Sar</taxon>
        <taxon>Alveolata</taxon>
        <taxon>Colpodellida</taxon>
        <taxon>Chromeraceae</taxon>
        <taxon>Chromera</taxon>
    </lineage>
</organism>
<dbReference type="AlphaFoldDB" id="A0A0G4HJQ9"/>
<gene>
    <name evidence="1" type="ORF">Cvel_7121</name>
</gene>
<sequence>MDTFARLFGFEESRDYQQNQSRLQSLLKETKDERGIMASFSVGASSVQAGRFYVKALSALRASVGSARTVSSNRPQVVLKNIVGEARSMHSKPEYEGAVFQAASQFNCLEFASPYATPELGITVYEHDRTQGPACALACMAGTAYRNYLVKMPDRRVGQTRDNQLNCLQKAMQSLSLHMPNQKAAQALPPDSKCNVHVRNGYVDSDERALSELNEILRNERTREEAKALVEVGVQEETDVTDLFNSGGSGGAPQRSVTQVYCSALSVGYSHVSADLWEPLARMILESIYESTLLIGIETNMRRKELGLPARPVLLTKVGGGVFGNRAEWIKNAIRKACENVWRLLPELGPSGERRLEVLVVHFREVERGWAELDRVFFD</sequence>
<proteinExistence type="predicted"/>
<name>A0A0G4HJQ9_9ALVE</name>
<reference evidence="1" key="1">
    <citation type="submission" date="2014-11" db="EMBL/GenBank/DDBJ databases">
        <authorList>
            <person name="Otto D Thomas"/>
            <person name="Naeem Raeece"/>
        </authorList>
    </citation>
    <scope>NUCLEOTIDE SEQUENCE</scope>
</reference>
<dbReference type="PANTHER" id="PTHR35609">
    <property type="entry name" value="MACRO DOMAIN-CONTAINING PROTEIN"/>
    <property type="match status" value="1"/>
</dbReference>
<dbReference type="EMBL" id="CDMZ01002896">
    <property type="protein sequence ID" value="CEM44315.1"/>
    <property type="molecule type" value="Genomic_DNA"/>
</dbReference>
<dbReference type="PhylomeDB" id="A0A0G4HJQ9"/>
<dbReference type="VEuPathDB" id="CryptoDB:Cvel_7121"/>
<accession>A0A0G4HJQ9</accession>